<accession>A0A2J6QQW6</accession>
<evidence type="ECO:0000313" key="3">
    <source>
        <dbReference type="Proteomes" id="UP000235672"/>
    </source>
</evidence>
<evidence type="ECO:0000313" key="2">
    <source>
        <dbReference type="EMBL" id="PMD28657.1"/>
    </source>
</evidence>
<dbReference type="STRING" id="1745343.A0A2J6QQW6"/>
<protein>
    <submittedName>
        <fullName evidence="2">Uncharacterized protein</fullName>
    </submittedName>
</protein>
<proteinExistence type="predicted"/>
<organism evidence="2 3">
    <name type="scientific">Hyaloscypha hepaticicola</name>
    <dbReference type="NCBI Taxonomy" id="2082293"/>
    <lineage>
        <taxon>Eukaryota</taxon>
        <taxon>Fungi</taxon>
        <taxon>Dikarya</taxon>
        <taxon>Ascomycota</taxon>
        <taxon>Pezizomycotina</taxon>
        <taxon>Leotiomycetes</taxon>
        <taxon>Helotiales</taxon>
        <taxon>Hyaloscyphaceae</taxon>
        <taxon>Hyaloscypha</taxon>
    </lineage>
</organism>
<dbReference type="EMBL" id="KZ613464">
    <property type="protein sequence ID" value="PMD28657.1"/>
    <property type="molecule type" value="Genomic_DNA"/>
</dbReference>
<keyword evidence="3" id="KW-1185">Reference proteome</keyword>
<reference evidence="2 3" key="1">
    <citation type="submission" date="2016-05" db="EMBL/GenBank/DDBJ databases">
        <title>A degradative enzymes factory behind the ericoid mycorrhizal symbiosis.</title>
        <authorList>
            <consortium name="DOE Joint Genome Institute"/>
            <person name="Martino E."/>
            <person name="Morin E."/>
            <person name="Grelet G."/>
            <person name="Kuo A."/>
            <person name="Kohler A."/>
            <person name="Daghino S."/>
            <person name="Barry K."/>
            <person name="Choi C."/>
            <person name="Cichocki N."/>
            <person name="Clum A."/>
            <person name="Copeland A."/>
            <person name="Hainaut M."/>
            <person name="Haridas S."/>
            <person name="Labutti K."/>
            <person name="Lindquist E."/>
            <person name="Lipzen A."/>
            <person name="Khouja H.-R."/>
            <person name="Murat C."/>
            <person name="Ohm R."/>
            <person name="Olson A."/>
            <person name="Spatafora J."/>
            <person name="Veneault-Fourrey C."/>
            <person name="Henrissat B."/>
            <person name="Grigoriev I."/>
            <person name="Martin F."/>
            <person name="Perotto S."/>
        </authorList>
    </citation>
    <scope>NUCLEOTIDE SEQUENCE [LARGE SCALE GENOMIC DNA]</scope>
    <source>
        <strain evidence="2 3">UAMH 7357</strain>
    </source>
</reference>
<gene>
    <name evidence="2" type="ORF">NA56DRAFT_640247</name>
</gene>
<name>A0A2J6QQW6_9HELO</name>
<dbReference type="Proteomes" id="UP000235672">
    <property type="component" value="Unassembled WGS sequence"/>
</dbReference>
<feature type="region of interest" description="Disordered" evidence="1">
    <location>
        <begin position="1"/>
        <end position="68"/>
    </location>
</feature>
<dbReference type="OrthoDB" id="6419443at2759"/>
<feature type="compositionally biased region" description="Polar residues" evidence="1">
    <location>
        <begin position="56"/>
        <end position="65"/>
    </location>
</feature>
<sequence>MSKYVRKEKSQRKHPVISSSSSIIKAPVNPAAIKGRPEWKGPGFVKKTARQPSGPALSSSASTGPHIQENRLPSELQQLLLNIFRTTFPICQDYETLKPMLTEIKKALDARDFERAFGSLDSMEVYAARWSPSRALCYAAVLAELCEEFGEETCIQILLKREPINTNRSSESSSNVARSANAVCFGGGAAEIMAFGALLRYLYPDSDMMTTQSVSVSGSTSPFSGLGSSPPSPLLDLHLVDAASWAAAISSLESGLTTPPTLSKYASASARANNAAFICPYTLKTSFQQCDILHADQDELGSMIGKQPALITLFFTLNDFLASNVAKTTAFFLKLSNAAPKNSLLLIIDNLDATSEIILGKDDQVKEKTAYPMHYLLDMVLTEKQISAAADQKPAWEKLLGDHSRHFRIPEVLKYPIGLENLKFQVYLYKKL</sequence>
<dbReference type="Pfam" id="PF11312">
    <property type="entry name" value="Methyltransf_34"/>
    <property type="match status" value="1"/>
</dbReference>
<evidence type="ECO:0000256" key="1">
    <source>
        <dbReference type="SAM" id="MobiDB-lite"/>
    </source>
</evidence>
<dbReference type="InterPro" id="IPR021463">
    <property type="entry name" value="Methyltransf_34"/>
</dbReference>
<dbReference type="AlphaFoldDB" id="A0A2J6QQW6"/>